<dbReference type="InterPro" id="IPR011008">
    <property type="entry name" value="Dimeric_a/b-barrel"/>
</dbReference>
<dbReference type="RefSeq" id="WP_379667226.1">
    <property type="nucleotide sequence ID" value="NZ_JBHULH010000011.1"/>
</dbReference>
<name>A0ABW5LUS4_9FLAO</name>
<protein>
    <recommendedName>
        <fullName evidence="3">DUF1330 domain-containing protein</fullName>
    </recommendedName>
</protein>
<gene>
    <name evidence="1" type="ORF">ACFSRZ_14175</name>
</gene>
<evidence type="ECO:0000313" key="1">
    <source>
        <dbReference type="EMBL" id="MFD2568520.1"/>
    </source>
</evidence>
<keyword evidence="2" id="KW-1185">Reference proteome</keyword>
<sequence length="121" mass="13949">MKLNEQGLEQLKSFADDQPVFMLNYLNYKEVVSETGKTGAETYKAYLEAAMPFFEHIEAEIIFKGKPMATILGPADEALWDEVLIVKYATKYEFFKLAQIKDYPHELRASALLDSRLIFCR</sequence>
<dbReference type="EMBL" id="JBHULH010000011">
    <property type="protein sequence ID" value="MFD2568520.1"/>
    <property type="molecule type" value="Genomic_DNA"/>
</dbReference>
<dbReference type="Proteomes" id="UP001597508">
    <property type="component" value="Unassembled WGS sequence"/>
</dbReference>
<evidence type="ECO:0000313" key="2">
    <source>
        <dbReference type="Proteomes" id="UP001597508"/>
    </source>
</evidence>
<organism evidence="1 2">
    <name type="scientific">Pseudotenacibaculum haliotis</name>
    <dbReference type="NCBI Taxonomy" id="1862138"/>
    <lineage>
        <taxon>Bacteria</taxon>
        <taxon>Pseudomonadati</taxon>
        <taxon>Bacteroidota</taxon>
        <taxon>Flavobacteriia</taxon>
        <taxon>Flavobacteriales</taxon>
        <taxon>Flavobacteriaceae</taxon>
        <taxon>Pseudotenacibaculum</taxon>
    </lineage>
</organism>
<reference evidence="2" key="1">
    <citation type="journal article" date="2019" name="Int. J. Syst. Evol. Microbiol.">
        <title>The Global Catalogue of Microorganisms (GCM) 10K type strain sequencing project: providing services to taxonomists for standard genome sequencing and annotation.</title>
        <authorList>
            <consortium name="The Broad Institute Genomics Platform"/>
            <consortium name="The Broad Institute Genome Sequencing Center for Infectious Disease"/>
            <person name="Wu L."/>
            <person name="Ma J."/>
        </authorList>
    </citation>
    <scope>NUCLEOTIDE SEQUENCE [LARGE SCALE GENOMIC DNA]</scope>
    <source>
        <strain evidence="2">KCTC 52127</strain>
    </source>
</reference>
<accession>A0ABW5LUS4</accession>
<evidence type="ECO:0008006" key="3">
    <source>
        <dbReference type="Google" id="ProtNLM"/>
    </source>
</evidence>
<comment type="caution">
    <text evidence="1">The sequence shown here is derived from an EMBL/GenBank/DDBJ whole genome shotgun (WGS) entry which is preliminary data.</text>
</comment>
<proteinExistence type="predicted"/>
<dbReference type="SUPFAM" id="SSF54909">
    <property type="entry name" value="Dimeric alpha+beta barrel"/>
    <property type="match status" value="1"/>
</dbReference>
<dbReference type="Gene3D" id="3.30.70.100">
    <property type="match status" value="1"/>
</dbReference>